<dbReference type="RefSeq" id="WP_037451315.1">
    <property type="nucleotide sequence ID" value="NZ_AVFL01000007.1"/>
</dbReference>
<evidence type="ECO:0000313" key="3">
    <source>
        <dbReference type="EMBL" id="EWY40660.1"/>
    </source>
</evidence>
<feature type="compositionally biased region" description="Basic and acidic residues" evidence="1">
    <location>
        <begin position="917"/>
        <end position="931"/>
    </location>
</feature>
<evidence type="ECO:0000259" key="2">
    <source>
        <dbReference type="Pfam" id="PF13476"/>
    </source>
</evidence>
<evidence type="ECO:0000256" key="1">
    <source>
        <dbReference type="SAM" id="MobiDB-lite"/>
    </source>
</evidence>
<dbReference type="GO" id="GO:0016887">
    <property type="term" value="F:ATP hydrolysis activity"/>
    <property type="evidence" value="ECO:0007669"/>
    <property type="project" value="InterPro"/>
</dbReference>
<feature type="region of interest" description="Disordered" evidence="1">
    <location>
        <begin position="271"/>
        <end position="291"/>
    </location>
</feature>
<feature type="domain" description="Rad50/SbcC-type AAA" evidence="2">
    <location>
        <begin position="234"/>
        <end position="293"/>
    </location>
</feature>
<dbReference type="OrthoDB" id="9795626at2"/>
<reference evidence="3 4" key="1">
    <citation type="submission" date="2013-08" db="EMBL/GenBank/DDBJ databases">
        <title>The genome sequence of Skermanella stibiiresistens.</title>
        <authorList>
            <person name="Zhu W."/>
            <person name="Wang G."/>
        </authorList>
    </citation>
    <scope>NUCLEOTIDE SEQUENCE [LARGE SCALE GENOMIC DNA]</scope>
    <source>
        <strain evidence="3 4">SB22</strain>
    </source>
</reference>
<dbReference type="GO" id="GO:0006302">
    <property type="term" value="P:double-strand break repair"/>
    <property type="evidence" value="ECO:0007669"/>
    <property type="project" value="InterPro"/>
</dbReference>
<dbReference type="SUPFAM" id="SSF52540">
    <property type="entry name" value="P-loop containing nucleoside triphosphate hydrolases"/>
    <property type="match status" value="1"/>
</dbReference>
<dbReference type="InterPro" id="IPR038729">
    <property type="entry name" value="Rad50/SbcC_AAA"/>
</dbReference>
<feature type="region of interest" description="Disordered" evidence="1">
    <location>
        <begin position="899"/>
        <end position="931"/>
    </location>
</feature>
<name>W9H3A6_9PROT</name>
<dbReference type="Pfam" id="PF13476">
    <property type="entry name" value="AAA_23"/>
    <property type="match status" value="1"/>
</dbReference>
<dbReference type="Proteomes" id="UP000019486">
    <property type="component" value="Unassembled WGS sequence"/>
</dbReference>
<sequence length="931" mass="102732">MSDTGTTNTIKRLAEVLKTTHSVGSVGTLEELRKADGPVSLVGAKVVIGGHFDHQADLLVLDPCLGTLGLVHQITPTMTRNQIRRLIEHAAFTRHLVLGRQHGRTARKRPLPLTVELVLVLPPAEPALREHVGETLVRIRQNASHMHGFGVSLLRFGEWERPGHDEEAEVRRAFCWLLTNTRKWFAEPASRETTDLSPRKNILSLKLTDWRLPGERTLTFHHPVDSAGRIETCIHLVHGGNGAGKSSLVEALEFALVGNEKGLEQGTYADAVDHRPPASNQTNKAGEGVEKCGDRRAATLEIKMNVEGNRDPDIRTFSSRDSEDPLLAGTKAGAFRLDQEAMNKLAIRDDKERATYFLSCFFPGDNKAITTLEEARMKAEVAWQELPAISTMRLLDLMEKPAELPAASDLSKSLAWMAGSLFDCRDVAGAGLCLPVPLDDLMILTRIEPAFADPVKRLAIGGLSEEAFAEALRELEGPLRTFMPTASEILRDLNTARNALERKAFDDWTPVPRQATADPASSLNHWLNALAFKDLARRQREVLEALEHARRNGWRFPAPGIGLAVIAGERGGSALIGELHDQEEQWSRRIDEYEQLLPTAAPMAALTADILPPPTLTDAECEALDKVGDWLSHGETEMIGIDGMAKPEVPLGQTIAQALRMGERRRCGTFAIGEPGWADVIRRELDALKAPLSSLSRYPDPGRSGRGLPADVLTRFGNLRRTIEDLSHAQENVERSFLNKVLPEVDSADGQTPLLSHALDELLTLFTPARWGYSALGLKRRSGQKGTQSLSLSQAGEDDAHLRLNTAELNLFTVALFLLCAPGANNPYRLLVLDDPLQNMDEQTVTVLARGIGKLVRLLPQGWQLLFLFHGEDDLARFQNELPARIYHLPWLMPLGAKPSDNRDIESEDPPAPCATTHERQKAEDVLRSPR</sequence>
<gene>
    <name evidence="3" type="ORF">N825_34975</name>
</gene>
<keyword evidence="4" id="KW-1185">Reference proteome</keyword>
<accession>W9H3A6</accession>
<proteinExistence type="predicted"/>
<protein>
    <recommendedName>
        <fullName evidence="2">Rad50/SbcC-type AAA domain-containing protein</fullName>
    </recommendedName>
</protein>
<dbReference type="STRING" id="1385369.N825_34975"/>
<dbReference type="Gene3D" id="3.40.50.300">
    <property type="entry name" value="P-loop containing nucleotide triphosphate hydrolases"/>
    <property type="match status" value="1"/>
</dbReference>
<dbReference type="InterPro" id="IPR027417">
    <property type="entry name" value="P-loop_NTPase"/>
</dbReference>
<comment type="caution">
    <text evidence="3">The sequence shown here is derived from an EMBL/GenBank/DDBJ whole genome shotgun (WGS) entry which is preliminary data.</text>
</comment>
<dbReference type="AlphaFoldDB" id="W9H3A6"/>
<organism evidence="3 4">
    <name type="scientific">Skermanella stibiiresistens SB22</name>
    <dbReference type="NCBI Taxonomy" id="1385369"/>
    <lineage>
        <taxon>Bacteria</taxon>
        <taxon>Pseudomonadati</taxon>
        <taxon>Pseudomonadota</taxon>
        <taxon>Alphaproteobacteria</taxon>
        <taxon>Rhodospirillales</taxon>
        <taxon>Azospirillaceae</taxon>
        <taxon>Skermanella</taxon>
    </lineage>
</organism>
<evidence type="ECO:0000313" key="4">
    <source>
        <dbReference type="Proteomes" id="UP000019486"/>
    </source>
</evidence>
<dbReference type="EMBL" id="AVFL01000007">
    <property type="protein sequence ID" value="EWY40660.1"/>
    <property type="molecule type" value="Genomic_DNA"/>
</dbReference>